<keyword evidence="2" id="KW-1185">Reference proteome</keyword>
<evidence type="ECO:0000313" key="1">
    <source>
        <dbReference type="EMBL" id="KAF2471981.1"/>
    </source>
</evidence>
<sequence>MADEDEDISRLRTAASADEGDLSDETQDFRFFDKLTAYDSKDLTLPKRGDKDFEPHATSLQLSNLEASRQAMHGVLSWQRIHTPKKHLLGLYDPGHNMASVERAKGENFQTIGQTKGITTWLLPEEALFLIEKGSLDCRWPVTKPTEDEDSTSKPQEGTPMSLQGAYAAFIGFEGGVGGKLTLEMYTVYASLKRTGYVVFRTGSWDDNRPGLQPSEHTALEHTSTNSSPQRSSFFVEIWRRLGRHDTEDLSKRLQCGPMVKLGLYRSYTDIYRLLEIIHTHDHKAPPMFTLEPDSLNPFRVTFDVYKPAGKFKKTARGEPDYRVAVINARETSVPTAAQLNDLLATTPYNAFKSDGNLYAKLRHGSRNVILAIVDNGIPSYIRIADVAFSEEKLYERVGRAPRGKGRSRGRGRGRGRGR</sequence>
<comment type="caution">
    <text evidence="1">The sequence shown here is derived from an EMBL/GenBank/DDBJ whole genome shotgun (WGS) entry which is preliminary data.</text>
</comment>
<evidence type="ECO:0000313" key="2">
    <source>
        <dbReference type="Proteomes" id="UP000799755"/>
    </source>
</evidence>
<gene>
    <name evidence="1" type="ORF">BDR25DRAFT_221589</name>
</gene>
<dbReference type="EMBL" id="MU003503">
    <property type="protein sequence ID" value="KAF2471981.1"/>
    <property type="molecule type" value="Genomic_DNA"/>
</dbReference>
<dbReference type="Proteomes" id="UP000799755">
    <property type="component" value="Unassembled WGS sequence"/>
</dbReference>
<organism evidence="1 2">
    <name type="scientific">Lindgomyces ingoldianus</name>
    <dbReference type="NCBI Taxonomy" id="673940"/>
    <lineage>
        <taxon>Eukaryota</taxon>
        <taxon>Fungi</taxon>
        <taxon>Dikarya</taxon>
        <taxon>Ascomycota</taxon>
        <taxon>Pezizomycotina</taxon>
        <taxon>Dothideomycetes</taxon>
        <taxon>Pleosporomycetidae</taxon>
        <taxon>Pleosporales</taxon>
        <taxon>Lindgomycetaceae</taxon>
        <taxon>Lindgomyces</taxon>
    </lineage>
</organism>
<proteinExistence type="predicted"/>
<name>A0ACB6R0K1_9PLEO</name>
<accession>A0ACB6R0K1</accession>
<protein>
    <submittedName>
        <fullName evidence="1">Uncharacterized protein</fullName>
    </submittedName>
</protein>
<reference evidence="1" key="1">
    <citation type="journal article" date="2020" name="Stud. Mycol.">
        <title>101 Dothideomycetes genomes: a test case for predicting lifestyles and emergence of pathogens.</title>
        <authorList>
            <person name="Haridas S."/>
            <person name="Albert R."/>
            <person name="Binder M."/>
            <person name="Bloem J."/>
            <person name="Labutti K."/>
            <person name="Salamov A."/>
            <person name="Andreopoulos B."/>
            <person name="Baker S."/>
            <person name="Barry K."/>
            <person name="Bills G."/>
            <person name="Bluhm B."/>
            <person name="Cannon C."/>
            <person name="Castanera R."/>
            <person name="Culley D."/>
            <person name="Daum C."/>
            <person name="Ezra D."/>
            <person name="Gonzalez J."/>
            <person name="Henrissat B."/>
            <person name="Kuo A."/>
            <person name="Liang C."/>
            <person name="Lipzen A."/>
            <person name="Lutzoni F."/>
            <person name="Magnuson J."/>
            <person name="Mondo S."/>
            <person name="Nolan M."/>
            <person name="Ohm R."/>
            <person name="Pangilinan J."/>
            <person name="Park H.-J."/>
            <person name="Ramirez L."/>
            <person name="Alfaro M."/>
            <person name="Sun H."/>
            <person name="Tritt A."/>
            <person name="Yoshinaga Y."/>
            <person name="Zwiers L.-H."/>
            <person name="Turgeon B."/>
            <person name="Goodwin S."/>
            <person name="Spatafora J."/>
            <person name="Crous P."/>
            <person name="Grigoriev I."/>
        </authorList>
    </citation>
    <scope>NUCLEOTIDE SEQUENCE</scope>
    <source>
        <strain evidence="1">ATCC 200398</strain>
    </source>
</reference>